<evidence type="ECO:0000256" key="2">
    <source>
        <dbReference type="ARBA" id="ARBA00001947"/>
    </source>
</evidence>
<feature type="domain" description="tRNase Z endonuclease" evidence="12">
    <location>
        <begin position="7"/>
        <end position="56"/>
    </location>
</feature>
<feature type="region of interest" description="Disordered" evidence="11">
    <location>
        <begin position="245"/>
        <end position="276"/>
    </location>
</feature>
<reference evidence="14" key="1">
    <citation type="journal article" date="2011" name="Science">
        <title>The plant cell wall-decomposing machinery underlies the functional diversity of forest fungi.</title>
        <authorList>
            <person name="Eastwood D.C."/>
            <person name="Floudas D."/>
            <person name="Binder M."/>
            <person name="Majcherczyk A."/>
            <person name="Schneider P."/>
            <person name="Aerts A."/>
            <person name="Asiegbu F.O."/>
            <person name="Baker S.E."/>
            <person name="Barry K."/>
            <person name="Bendiksby M."/>
            <person name="Blumentritt M."/>
            <person name="Coutinho P.M."/>
            <person name="Cullen D."/>
            <person name="de Vries R.P."/>
            <person name="Gathman A."/>
            <person name="Goodell B."/>
            <person name="Henrissat B."/>
            <person name="Ihrmark K."/>
            <person name="Kauserud H."/>
            <person name="Kohler A."/>
            <person name="LaButti K."/>
            <person name="Lapidus A."/>
            <person name="Lavin J.L."/>
            <person name="Lee Y.-H."/>
            <person name="Lindquist E."/>
            <person name="Lilly W."/>
            <person name="Lucas S."/>
            <person name="Morin E."/>
            <person name="Murat C."/>
            <person name="Oguiza J.A."/>
            <person name="Park J."/>
            <person name="Pisabarro A.G."/>
            <person name="Riley R."/>
            <person name="Rosling A."/>
            <person name="Salamov A."/>
            <person name="Schmidt O."/>
            <person name="Schmutz J."/>
            <person name="Skrede I."/>
            <person name="Stenlid J."/>
            <person name="Wiebenga A."/>
            <person name="Xie X."/>
            <person name="Kuees U."/>
            <person name="Hibbett D.S."/>
            <person name="Hoffmeister D."/>
            <person name="Hoegberg N."/>
            <person name="Martin F."/>
            <person name="Grigoriev I.V."/>
            <person name="Watkinson S.C."/>
        </authorList>
    </citation>
    <scope>NUCLEOTIDE SEQUENCE [LARGE SCALE GENOMIC DNA]</scope>
    <source>
        <strain evidence="14">strain S7.3</strain>
    </source>
</reference>
<dbReference type="AlphaFoldDB" id="F8QGN8"/>
<accession>F8QGN8</accession>
<comment type="catalytic activity">
    <reaction evidence="1">
        <text>Endonucleolytic cleavage of RNA, removing extra 3' nucleotides from tRNA precursor, generating 3' termini of tRNAs. A 3'-hydroxy group is left at the tRNA terminus and a 5'-phosphoryl group is left at the trailer molecule.</text>
        <dbReference type="EC" id="3.1.26.11"/>
    </reaction>
</comment>
<comment type="cofactor">
    <cofactor evidence="2">
        <name>Zn(2+)</name>
        <dbReference type="ChEBI" id="CHEBI:29105"/>
    </cofactor>
</comment>
<dbReference type="HOGENOM" id="CLU_006220_3_1_1"/>
<name>F8QGN8_SERL3</name>
<dbReference type="InParanoid" id="F8QGN8"/>
<dbReference type="PANTHER" id="PTHR12553">
    <property type="entry name" value="ZINC PHOSPHODIESTERASE ELAC PROTEIN 2"/>
    <property type="match status" value="1"/>
</dbReference>
<dbReference type="FunCoup" id="F8QGN8">
    <property type="interactions" value="549"/>
</dbReference>
<protein>
    <recommendedName>
        <fullName evidence="4">ribonuclease Z</fullName>
        <ecNumber evidence="4">3.1.26.11</ecNumber>
    </recommendedName>
</protein>
<keyword evidence="7" id="KW-0479">Metal-binding</keyword>
<feature type="region of interest" description="Disordered" evidence="11">
    <location>
        <begin position="150"/>
        <end position="190"/>
    </location>
</feature>
<dbReference type="PANTHER" id="PTHR12553:SF49">
    <property type="entry name" value="ZINC PHOSPHODIESTERASE ELAC PROTEIN 2"/>
    <property type="match status" value="1"/>
</dbReference>
<keyword evidence="6" id="KW-0540">Nuclease</keyword>
<evidence type="ECO:0000256" key="4">
    <source>
        <dbReference type="ARBA" id="ARBA00012477"/>
    </source>
</evidence>
<keyword evidence="8" id="KW-0255">Endonuclease</keyword>
<dbReference type="GO" id="GO:0005739">
    <property type="term" value="C:mitochondrion"/>
    <property type="evidence" value="ECO:0007669"/>
    <property type="project" value="TreeGrafter"/>
</dbReference>
<dbReference type="InterPro" id="IPR047151">
    <property type="entry name" value="RNZ2-like"/>
</dbReference>
<evidence type="ECO:0000256" key="1">
    <source>
        <dbReference type="ARBA" id="ARBA00000402"/>
    </source>
</evidence>
<dbReference type="InterPro" id="IPR036866">
    <property type="entry name" value="RibonucZ/Hydroxyglut_hydro"/>
</dbReference>
<dbReference type="Gene3D" id="3.60.15.10">
    <property type="entry name" value="Ribonuclease Z/Hydroxyacylglutathione hydrolase-like"/>
    <property type="match status" value="2"/>
</dbReference>
<dbReference type="SUPFAM" id="SSF56281">
    <property type="entry name" value="Metallo-hydrolase/oxidoreductase"/>
    <property type="match status" value="2"/>
</dbReference>
<dbReference type="GO" id="GO:0042781">
    <property type="term" value="F:3'-tRNA processing endoribonuclease activity"/>
    <property type="evidence" value="ECO:0007669"/>
    <property type="project" value="UniProtKB-EC"/>
</dbReference>
<feature type="compositionally biased region" description="Polar residues" evidence="11">
    <location>
        <begin position="150"/>
        <end position="166"/>
    </location>
</feature>
<dbReference type="OrthoDB" id="527344at2759"/>
<evidence type="ECO:0000256" key="3">
    <source>
        <dbReference type="ARBA" id="ARBA00007823"/>
    </source>
</evidence>
<evidence type="ECO:0000256" key="10">
    <source>
        <dbReference type="ARBA" id="ARBA00022833"/>
    </source>
</evidence>
<evidence type="ECO:0000313" key="13">
    <source>
        <dbReference type="EMBL" id="EGN92584.1"/>
    </source>
</evidence>
<keyword evidence="9" id="KW-0378">Hydrolase</keyword>
<dbReference type="CDD" id="cd07718">
    <property type="entry name" value="RNaseZ_ELAC1_ELAC2-C-term-like_MBL-fold"/>
    <property type="match status" value="1"/>
</dbReference>
<evidence type="ECO:0000256" key="8">
    <source>
        <dbReference type="ARBA" id="ARBA00022759"/>
    </source>
</evidence>
<dbReference type="Proteomes" id="UP000008063">
    <property type="component" value="Unassembled WGS sequence"/>
</dbReference>
<sequence>MSWSASVLSSTTSDTEPTVVVTFDSAKYIFNVGENTNRAFLQSRRNWKKTRAMFLSSVGTQRGSGLPGLLMTFADSGLSSMDIVGPYGLLHFLAAMRKYTFRDNMSVNPREVPLTPSSSSTDPVYKDDNITVYALPILPYIETESSISSQDSFGSHTVIPTSSSARNSKRKRTPSPPSSAKRSSQITESELSLQEAMKKSDFLPAVLRGDLAQSWRRFVIQTMFPGTAIPKVIESSVKPQVISQKGAKKKGKIDDDASVAPTPPVAKISRISQPPGFNKPLPPLEFNYTDSTDISSKPVVAYAVVGPRVRGKFDVKKAEALGLKPGPLRSKVTRGETVTVMVDDGLGQGKMMERTIRPEDCMGQSESPGVMLILDTPTPSHIPLLTSAFTRSSLFTSFRSREVRSQEDHAVRAVFHICGNHVLEDEGYKDFMDGFGSDVQHIVASRKHGHDPVTFTSAAFNQLRLNQLDSEIFKIPKYRLEPDTDIRLVPGLPRNTSSMCSNVMISIRPPRPPLHEKDTEHYDLFHPATSSSAPFSLPELTMKRFAEAKSAIEDRIANNTVPKQPGDDITILPLGTGSAVPSKYRNVSGTLIHIPNYGNILLDAGEGTWGQLARHFGISDTPYNVSQALRDLKCIFISHIHGDHHIGLAKILAMRQSLSPPADSPLYVVANRTVFMYLYEYAALEDLGFLSHNGVVPIFNDAIHWKQNNPNATRWMFESEEEQRSMQLAVSDLCASLNLVSLTTVDVEHRARCHGIIIRHSDGWSIVYSGDTVPTHRLVRAGANATLLIHEATMADDQVEMARAKMHSTFGQAVNIGRSMNAQKILLTHFSARYPKLPPPAILSPPTSATSASIAKEPILALAFDHASIKIGDMWKMNTYMGAIEQCFIDTTEDGDEEENTDALGMTQVDIV</sequence>
<dbReference type="GO" id="GO:0046872">
    <property type="term" value="F:metal ion binding"/>
    <property type="evidence" value="ECO:0007669"/>
    <property type="project" value="UniProtKB-KW"/>
</dbReference>
<keyword evidence="14" id="KW-1185">Reference proteome</keyword>
<keyword evidence="5" id="KW-0819">tRNA processing</keyword>
<dbReference type="Pfam" id="PF23023">
    <property type="entry name" value="Anti-Pycsar_Apyc1"/>
    <property type="match status" value="1"/>
</dbReference>
<dbReference type="InterPro" id="IPR027794">
    <property type="entry name" value="tRNase_Z_dom"/>
</dbReference>
<dbReference type="EMBL" id="GL945502">
    <property type="protein sequence ID" value="EGN92584.1"/>
    <property type="molecule type" value="Genomic_DNA"/>
</dbReference>
<evidence type="ECO:0000256" key="11">
    <source>
        <dbReference type="SAM" id="MobiDB-lite"/>
    </source>
</evidence>
<proteinExistence type="inferred from homology"/>
<evidence type="ECO:0000313" key="14">
    <source>
        <dbReference type="Proteomes" id="UP000008063"/>
    </source>
</evidence>
<dbReference type="GO" id="GO:1990180">
    <property type="term" value="P:mitochondrial tRNA 3'-end processing"/>
    <property type="evidence" value="ECO:0007669"/>
    <property type="project" value="TreeGrafter"/>
</dbReference>
<evidence type="ECO:0000256" key="9">
    <source>
        <dbReference type="ARBA" id="ARBA00022801"/>
    </source>
</evidence>
<evidence type="ECO:0000256" key="5">
    <source>
        <dbReference type="ARBA" id="ARBA00022694"/>
    </source>
</evidence>
<dbReference type="OMA" id="INYICQL"/>
<keyword evidence="10" id="KW-0862">Zinc</keyword>
<evidence type="ECO:0000256" key="6">
    <source>
        <dbReference type="ARBA" id="ARBA00022722"/>
    </source>
</evidence>
<evidence type="ECO:0000256" key="7">
    <source>
        <dbReference type="ARBA" id="ARBA00022723"/>
    </source>
</evidence>
<organism evidence="14">
    <name type="scientific">Serpula lacrymans var. lacrymans (strain S7.3)</name>
    <name type="common">Dry rot fungus</name>
    <dbReference type="NCBI Taxonomy" id="936435"/>
    <lineage>
        <taxon>Eukaryota</taxon>
        <taxon>Fungi</taxon>
        <taxon>Dikarya</taxon>
        <taxon>Basidiomycota</taxon>
        <taxon>Agaricomycotina</taxon>
        <taxon>Agaricomycetes</taxon>
        <taxon>Agaricomycetidae</taxon>
        <taxon>Boletales</taxon>
        <taxon>Coniophorineae</taxon>
        <taxon>Serpulaceae</taxon>
        <taxon>Serpula</taxon>
    </lineage>
</organism>
<comment type="similarity">
    <text evidence="3">Belongs to the RNase Z family.</text>
</comment>
<dbReference type="STRING" id="936435.F8QGN8"/>
<dbReference type="eggNOG" id="KOG2121">
    <property type="taxonomic scope" value="Eukaryota"/>
</dbReference>
<dbReference type="Pfam" id="PF13691">
    <property type="entry name" value="Lactamase_B_4"/>
    <property type="match status" value="1"/>
</dbReference>
<evidence type="ECO:0000259" key="12">
    <source>
        <dbReference type="Pfam" id="PF13691"/>
    </source>
</evidence>
<gene>
    <name evidence="13" type="ORF">SERLA73DRAFT_99118</name>
</gene>
<dbReference type="EC" id="3.1.26.11" evidence="4"/>